<name>A0ABR0SB66_9HYPO</name>
<dbReference type="SUPFAM" id="SSF56988">
    <property type="entry name" value="Anthrax protective antigen"/>
    <property type="match status" value="1"/>
</dbReference>
<dbReference type="Proteomes" id="UP001338125">
    <property type="component" value="Unassembled WGS sequence"/>
</dbReference>
<evidence type="ECO:0000259" key="1">
    <source>
        <dbReference type="PROSITE" id="PS51820"/>
    </source>
</evidence>
<proteinExistence type="predicted"/>
<evidence type="ECO:0000313" key="2">
    <source>
        <dbReference type="EMBL" id="KAK5989411.1"/>
    </source>
</evidence>
<keyword evidence="3" id="KW-1185">Reference proteome</keyword>
<gene>
    <name evidence="2" type="ORF">PT974_10930</name>
</gene>
<sequence>MAAPGGVDFCKLNPVVIGLLKHYPAATPYCSSFLGITTKTVTSYKTKYPPDVTATRVVSLTGDPIVATVSATQTIVVDSTPTVTKYQTVTDYITVTTTDTLSCLNKAYTAPAEVTVVVKRGYPAPKPTCIPKGWANGAISNACKCLSLPTPTVTDYKYKTADAVTKTSFSTTTIRPLITTTATVQKTQTNVGATKTITLRKTVTVTKNVAATEIATNDLSYRRYTHTYNANLASPGFTSSFFKNAVPVASGKLANLAFISPNWPSGSSILTFPSTPAFDSAQSAIVFHGFFLAKESGQYTFSSNAATVDNWESIWLGDVAFSDWNDSNAGFKAQRIGSGTQGGTTTITLTKGSAIPITYLWANGGGPARSDLTVTTPGGTKVEGGVGYWVNVCNPDDIFP</sequence>
<dbReference type="Gene3D" id="2.60.120.1560">
    <property type="match status" value="1"/>
</dbReference>
<dbReference type="PROSITE" id="PS51820">
    <property type="entry name" value="PA14"/>
    <property type="match status" value="1"/>
</dbReference>
<evidence type="ECO:0000313" key="3">
    <source>
        <dbReference type="Proteomes" id="UP001338125"/>
    </source>
</evidence>
<accession>A0ABR0SB66</accession>
<comment type="caution">
    <text evidence="2">The sequence shown here is derived from an EMBL/GenBank/DDBJ whole genome shotgun (WGS) entry which is preliminary data.</text>
</comment>
<protein>
    <recommendedName>
        <fullName evidence="1">PA14 domain-containing protein</fullName>
    </recommendedName>
</protein>
<dbReference type="EMBL" id="JAVFKD010000015">
    <property type="protein sequence ID" value="KAK5989411.1"/>
    <property type="molecule type" value="Genomic_DNA"/>
</dbReference>
<organism evidence="2 3">
    <name type="scientific">Cladobotryum mycophilum</name>
    <dbReference type="NCBI Taxonomy" id="491253"/>
    <lineage>
        <taxon>Eukaryota</taxon>
        <taxon>Fungi</taxon>
        <taxon>Dikarya</taxon>
        <taxon>Ascomycota</taxon>
        <taxon>Pezizomycotina</taxon>
        <taxon>Sordariomycetes</taxon>
        <taxon>Hypocreomycetidae</taxon>
        <taxon>Hypocreales</taxon>
        <taxon>Hypocreaceae</taxon>
        <taxon>Cladobotryum</taxon>
    </lineage>
</organism>
<feature type="domain" description="PA14" evidence="1">
    <location>
        <begin position="232"/>
        <end position="388"/>
    </location>
</feature>
<reference evidence="2 3" key="1">
    <citation type="submission" date="2024-01" db="EMBL/GenBank/DDBJ databases">
        <title>Complete genome of Cladobotryum mycophilum ATHUM6906.</title>
        <authorList>
            <person name="Christinaki A.C."/>
            <person name="Myridakis A.I."/>
            <person name="Kouvelis V.N."/>
        </authorList>
    </citation>
    <scope>NUCLEOTIDE SEQUENCE [LARGE SCALE GENOMIC DNA]</scope>
    <source>
        <strain evidence="2 3">ATHUM6906</strain>
    </source>
</reference>
<dbReference type="Pfam" id="PF10528">
    <property type="entry name" value="GLEYA"/>
    <property type="match status" value="1"/>
</dbReference>
<dbReference type="InterPro" id="IPR037524">
    <property type="entry name" value="PA14/GLEYA"/>
</dbReference>
<dbReference type="InterPro" id="IPR018871">
    <property type="entry name" value="GLEYA_adhesin_domain"/>
</dbReference>